<dbReference type="InterPro" id="IPR029039">
    <property type="entry name" value="Flavoprotein-like_sf"/>
</dbReference>
<dbReference type="RefSeq" id="WP_138474352.1">
    <property type="nucleotide sequence ID" value="NZ_VBTH01000008.1"/>
</dbReference>
<protein>
    <submittedName>
        <fullName evidence="4">Flavodoxin family protein</fullName>
    </submittedName>
</protein>
<keyword evidence="2" id="KW-0560">Oxidoreductase</keyword>
<feature type="domain" description="Flavodoxin-like fold" evidence="3">
    <location>
        <begin position="3"/>
        <end position="175"/>
    </location>
</feature>
<proteinExistence type="inferred from homology"/>
<evidence type="ECO:0000313" key="4">
    <source>
        <dbReference type="EMBL" id="TLQ04314.1"/>
    </source>
</evidence>
<organism evidence="4 5">
    <name type="scientific">Pediococcus stilesii</name>
    <dbReference type="NCBI Taxonomy" id="331679"/>
    <lineage>
        <taxon>Bacteria</taxon>
        <taxon>Bacillati</taxon>
        <taxon>Bacillota</taxon>
        <taxon>Bacilli</taxon>
        <taxon>Lactobacillales</taxon>
        <taxon>Lactobacillaceae</taxon>
        <taxon>Pediococcus</taxon>
    </lineage>
</organism>
<dbReference type="GO" id="GO:0005829">
    <property type="term" value="C:cytosol"/>
    <property type="evidence" value="ECO:0007669"/>
    <property type="project" value="TreeGrafter"/>
</dbReference>
<evidence type="ECO:0000256" key="1">
    <source>
        <dbReference type="ARBA" id="ARBA00006252"/>
    </source>
</evidence>
<dbReference type="PANTHER" id="PTHR10204">
    <property type="entry name" value="NAD P H OXIDOREDUCTASE-RELATED"/>
    <property type="match status" value="1"/>
</dbReference>
<dbReference type="SUPFAM" id="SSF52218">
    <property type="entry name" value="Flavoproteins"/>
    <property type="match status" value="1"/>
</dbReference>
<evidence type="ECO:0000259" key="3">
    <source>
        <dbReference type="Pfam" id="PF02525"/>
    </source>
</evidence>
<dbReference type="Pfam" id="PF02525">
    <property type="entry name" value="Flavodoxin_2"/>
    <property type="match status" value="1"/>
</dbReference>
<reference evidence="4 5" key="1">
    <citation type="submission" date="2019-05" db="EMBL/GenBank/DDBJ databases">
        <title>The metagenome of a microbial culture collection derived from dairy environment covers the genomic content of the human microbiome.</title>
        <authorList>
            <person name="Roder T."/>
            <person name="Wuthrich D."/>
            <person name="Sattari Z."/>
            <person name="Von Ah U."/>
            <person name="Bar C."/>
            <person name="Ronchi F."/>
            <person name="Macpherson A.J."/>
            <person name="Ganal-Vonarburg S.C."/>
            <person name="Bruggmann R."/>
            <person name="Vergeres G."/>
        </authorList>
    </citation>
    <scope>NUCLEOTIDE SEQUENCE [LARGE SCALE GENOMIC DNA]</scope>
    <source>
        <strain evidence="4 5">FAM 18815</strain>
    </source>
</reference>
<dbReference type="InterPro" id="IPR003680">
    <property type="entry name" value="Flavodoxin_fold"/>
</dbReference>
<sequence length="188" mass="21724">MITTIIYAHPYLKSFNHSVFSKIKTTLSNENKKVNIIDLYEDNFNPIYSGEELKLFSMGKTTDPLVTKYQKFLEESDELIFIFPIWWNDVPAIVKGFVDKVFKMNFAYVDGNRGVVGLLTNIKKVSVFTTSKSPSWYLKMFAGNAVKSVFIKSTLKQVGINNVVWRNLGNIKHRSKKELEKYIYELSV</sequence>
<dbReference type="Proteomes" id="UP000305541">
    <property type="component" value="Unassembled WGS sequence"/>
</dbReference>
<evidence type="ECO:0000313" key="5">
    <source>
        <dbReference type="Proteomes" id="UP000305541"/>
    </source>
</evidence>
<gene>
    <name evidence="4" type="ORF">FEZ51_05805</name>
</gene>
<accession>A0A5R9BUF2</accession>
<comment type="caution">
    <text evidence="4">The sequence shown here is derived from an EMBL/GenBank/DDBJ whole genome shotgun (WGS) entry which is preliminary data.</text>
</comment>
<dbReference type="PANTHER" id="PTHR10204:SF34">
    <property type="entry name" value="NAD(P)H DEHYDROGENASE [QUINONE] 1 ISOFORM 1"/>
    <property type="match status" value="1"/>
</dbReference>
<dbReference type="InterPro" id="IPR051545">
    <property type="entry name" value="NAD(P)H_dehydrogenase_qn"/>
</dbReference>
<comment type="similarity">
    <text evidence="1">Belongs to the NAD(P)H dehydrogenase (quinone) family.</text>
</comment>
<dbReference type="GO" id="GO:0003955">
    <property type="term" value="F:NAD(P)H dehydrogenase (quinone) activity"/>
    <property type="evidence" value="ECO:0007669"/>
    <property type="project" value="TreeGrafter"/>
</dbReference>
<dbReference type="Gene3D" id="3.40.50.360">
    <property type="match status" value="1"/>
</dbReference>
<dbReference type="EMBL" id="VBTH01000008">
    <property type="protein sequence ID" value="TLQ04314.1"/>
    <property type="molecule type" value="Genomic_DNA"/>
</dbReference>
<dbReference type="AlphaFoldDB" id="A0A5R9BUF2"/>
<evidence type="ECO:0000256" key="2">
    <source>
        <dbReference type="ARBA" id="ARBA00023002"/>
    </source>
</evidence>
<name>A0A5R9BUF2_9LACO</name>
<dbReference type="OrthoDB" id="9798454at2"/>